<keyword evidence="2" id="KW-0012">Acyltransferase</keyword>
<reference evidence="4 5" key="1">
    <citation type="submission" date="2019-01" db="EMBL/GenBank/DDBJ databases">
        <title>Novel species of Cellulomonas.</title>
        <authorList>
            <person name="Liu Q."/>
            <person name="Xin Y.-H."/>
        </authorList>
    </citation>
    <scope>NUCLEOTIDE SEQUENCE [LARGE SCALE GENOMIC DNA]</scope>
    <source>
        <strain evidence="4 5">HLT2-17</strain>
    </source>
</reference>
<dbReference type="OrthoDB" id="3173333at2"/>
<proteinExistence type="predicted"/>
<evidence type="ECO:0000256" key="1">
    <source>
        <dbReference type="ARBA" id="ARBA00022679"/>
    </source>
</evidence>
<comment type="caution">
    <text evidence="4">The sequence shown here is derived from an EMBL/GenBank/DDBJ whole genome shotgun (WGS) entry which is preliminary data.</text>
</comment>
<dbReference type="Gene3D" id="3.40.630.30">
    <property type="match status" value="1"/>
</dbReference>
<dbReference type="InterPro" id="IPR000182">
    <property type="entry name" value="GNAT_dom"/>
</dbReference>
<dbReference type="Proteomes" id="UP000293764">
    <property type="component" value="Unassembled WGS sequence"/>
</dbReference>
<dbReference type="InterPro" id="IPR016181">
    <property type="entry name" value="Acyl_CoA_acyltransferase"/>
</dbReference>
<feature type="domain" description="N-acetyltransferase" evidence="3">
    <location>
        <begin position="1"/>
        <end position="153"/>
    </location>
</feature>
<evidence type="ECO:0000259" key="3">
    <source>
        <dbReference type="PROSITE" id="PS51186"/>
    </source>
</evidence>
<organism evidence="4 5">
    <name type="scientific">Pengzhenrongella frigida</name>
    <dbReference type="NCBI Taxonomy" id="1259133"/>
    <lineage>
        <taxon>Bacteria</taxon>
        <taxon>Bacillati</taxon>
        <taxon>Actinomycetota</taxon>
        <taxon>Actinomycetes</taxon>
        <taxon>Micrococcales</taxon>
        <taxon>Pengzhenrongella</taxon>
    </lineage>
</organism>
<sequence length="156" mass="16017">MVDDDAAAVLAVYAEGIAAGTATFETAAPTWQAWDGGHLDSHRLVALADDGGVVGWVAASPVSGRCVYAGVVELSVYVAAAGRGRGVGGALLAAMIDSSEAAGVWTLEAGVFTDNAASLALLGRHGFRRVGVRERLGQRGGVWQDLVLLERRSALV</sequence>
<dbReference type="PROSITE" id="PS51186">
    <property type="entry name" value="GNAT"/>
    <property type="match status" value="1"/>
</dbReference>
<dbReference type="PANTHER" id="PTHR43072:SF23">
    <property type="entry name" value="UPF0039 PROTEIN C11D3.02C"/>
    <property type="match status" value="1"/>
</dbReference>
<dbReference type="Pfam" id="PF00583">
    <property type="entry name" value="Acetyltransf_1"/>
    <property type="match status" value="1"/>
</dbReference>
<evidence type="ECO:0000313" key="5">
    <source>
        <dbReference type="Proteomes" id="UP000293764"/>
    </source>
</evidence>
<dbReference type="AlphaFoldDB" id="A0A4Q5N0C1"/>
<accession>A0A4Q5N0C1</accession>
<keyword evidence="1 4" id="KW-0808">Transferase</keyword>
<gene>
    <name evidence="4" type="ORF">EUA98_08230</name>
</gene>
<dbReference type="PANTHER" id="PTHR43072">
    <property type="entry name" value="N-ACETYLTRANSFERASE"/>
    <property type="match status" value="1"/>
</dbReference>
<evidence type="ECO:0000256" key="2">
    <source>
        <dbReference type="ARBA" id="ARBA00023315"/>
    </source>
</evidence>
<dbReference type="GO" id="GO:0016747">
    <property type="term" value="F:acyltransferase activity, transferring groups other than amino-acyl groups"/>
    <property type="evidence" value="ECO:0007669"/>
    <property type="project" value="InterPro"/>
</dbReference>
<dbReference type="EMBL" id="SDWW01000016">
    <property type="protein sequence ID" value="RYV51479.1"/>
    <property type="molecule type" value="Genomic_DNA"/>
</dbReference>
<protein>
    <submittedName>
        <fullName evidence="4">N-acetyltransferase family protein</fullName>
    </submittedName>
</protein>
<name>A0A4Q5N0C1_9MICO</name>
<evidence type="ECO:0000313" key="4">
    <source>
        <dbReference type="EMBL" id="RYV51479.1"/>
    </source>
</evidence>
<dbReference type="SUPFAM" id="SSF55729">
    <property type="entry name" value="Acyl-CoA N-acyltransferases (Nat)"/>
    <property type="match status" value="1"/>
</dbReference>
<keyword evidence="5" id="KW-1185">Reference proteome</keyword>